<evidence type="ECO:0000313" key="2">
    <source>
        <dbReference type="EMBL" id="MFC5499288.1"/>
    </source>
</evidence>
<sequence>MDQALTPNYTAFLEGRRIATGPLHEVAVAVLRAQKAQPQGHPMVFSDASGRSQDLDLRGGEQAVAARHALAAPAEAPRGRGRPKLGVVAREVTLLPEHWDWLAAQPGGASVALRKLVHEARRKGGARDRSRQARERAYHAMSTLAGDLAGFEEAARALFAGDHERLAVQMAPWPQDVRAYVSQLAEPEPGEAGQPDKQPEATTARPR</sequence>
<dbReference type="EMBL" id="JBHSMF010000009">
    <property type="protein sequence ID" value="MFC5499288.1"/>
    <property type="molecule type" value="Genomic_DNA"/>
</dbReference>
<proteinExistence type="predicted"/>
<dbReference type="InterPro" id="IPR018715">
    <property type="entry name" value="DUF2239"/>
</dbReference>
<feature type="region of interest" description="Disordered" evidence="1">
    <location>
        <begin position="181"/>
        <end position="207"/>
    </location>
</feature>
<dbReference type="Pfam" id="PF09998">
    <property type="entry name" value="DUF2239"/>
    <property type="match status" value="1"/>
</dbReference>
<evidence type="ECO:0000313" key="3">
    <source>
        <dbReference type="Proteomes" id="UP001596037"/>
    </source>
</evidence>
<keyword evidence="3" id="KW-1185">Reference proteome</keyword>
<reference evidence="3" key="1">
    <citation type="journal article" date="2019" name="Int. J. Syst. Evol. Microbiol.">
        <title>The Global Catalogue of Microorganisms (GCM) 10K type strain sequencing project: providing services to taxonomists for standard genome sequencing and annotation.</title>
        <authorList>
            <consortium name="The Broad Institute Genomics Platform"/>
            <consortium name="The Broad Institute Genome Sequencing Center for Infectious Disease"/>
            <person name="Wu L."/>
            <person name="Ma J."/>
        </authorList>
    </citation>
    <scope>NUCLEOTIDE SEQUENCE [LARGE SCALE GENOMIC DNA]</scope>
    <source>
        <strain evidence="3">CCUG 57401</strain>
    </source>
</reference>
<dbReference type="Proteomes" id="UP001596037">
    <property type="component" value="Unassembled WGS sequence"/>
</dbReference>
<name>A0ABW0NIB2_9BURK</name>
<accession>A0ABW0NIB2</accession>
<protein>
    <submittedName>
        <fullName evidence="2">DUF2239 family protein</fullName>
    </submittedName>
</protein>
<gene>
    <name evidence="2" type="ORF">ACFPOE_17210</name>
</gene>
<evidence type="ECO:0000256" key="1">
    <source>
        <dbReference type="SAM" id="MobiDB-lite"/>
    </source>
</evidence>
<comment type="caution">
    <text evidence="2">The sequence shown here is derived from an EMBL/GenBank/DDBJ whole genome shotgun (WGS) entry which is preliminary data.</text>
</comment>
<organism evidence="2 3">
    <name type="scientific">Caenimonas terrae</name>
    <dbReference type="NCBI Taxonomy" id="696074"/>
    <lineage>
        <taxon>Bacteria</taxon>
        <taxon>Pseudomonadati</taxon>
        <taxon>Pseudomonadota</taxon>
        <taxon>Betaproteobacteria</taxon>
        <taxon>Burkholderiales</taxon>
        <taxon>Comamonadaceae</taxon>
        <taxon>Caenimonas</taxon>
    </lineage>
</organism>
<dbReference type="RefSeq" id="WP_376851513.1">
    <property type="nucleotide sequence ID" value="NZ_JBHSMF010000009.1"/>
</dbReference>